<evidence type="ECO:0000259" key="1">
    <source>
        <dbReference type="Pfam" id="PF12680"/>
    </source>
</evidence>
<reference evidence="2" key="1">
    <citation type="submission" date="2020-02" db="EMBL/GenBank/DDBJ databases">
        <title>Draft genome sequence of Candidatus Afipia apatlaquensis IBT-C3, a potential strain for decolorization of textile dyes.</title>
        <authorList>
            <person name="Sanchez-Reyes A."/>
            <person name="Breton-Deval L."/>
            <person name="Mangelson H."/>
            <person name="Sanchez-Flores A."/>
        </authorList>
    </citation>
    <scope>NUCLEOTIDE SEQUENCE [LARGE SCALE GENOMIC DNA]</scope>
    <source>
        <strain evidence="2">IBT-C3</strain>
    </source>
</reference>
<sequence length="118" mass="13394">MPTRARVDEFIAVVESGDHAGAIERYYTEDASMQENAAPPRVGRDGLVAHERGILAQMKEVHSKALVSVVEGDHVMIHWNFDLVGLDGKTRHVDEIAMQEWRGDRIFRERFFYNAAKA</sequence>
<accession>A0A7C9VS95</accession>
<feature type="domain" description="SnoaL-like" evidence="1">
    <location>
        <begin position="7"/>
        <end position="108"/>
    </location>
</feature>
<protein>
    <submittedName>
        <fullName evidence="2">Nuclear transport factor 2 family protein</fullName>
    </submittedName>
</protein>
<name>A0A7C9VS95_9BRAD</name>
<gene>
    <name evidence="2" type="ORF">G4V63_27720</name>
</gene>
<keyword evidence="3" id="KW-1185">Reference proteome</keyword>
<dbReference type="SUPFAM" id="SSF54427">
    <property type="entry name" value="NTF2-like"/>
    <property type="match status" value="1"/>
</dbReference>
<dbReference type="AlphaFoldDB" id="A0A7C9VS95"/>
<proteinExistence type="predicted"/>
<organism evidence="2 3">
    <name type="scientific">Candidatus Afipia apatlaquensis</name>
    <dbReference type="NCBI Taxonomy" id="2712852"/>
    <lineage>
        <taxon>Bacteria</taxon>
        <taxon>Pseudomonadati</taxon>
        <taxon>Pseudomonadota</taxon>
        <taxon>Alphaproteobacteria</taxon>
        <taxon>Hyphomicrobiales</taxon>
        <taxon>Nitrobacteraceae</taxon>
        <taxon>Afipia</taxon>
    </lineage>
</organism>
<dbReference type="Gene3D" id="3.10.450.50">
    <property type="match status" value="1"/>
</dbReference>
<dbReference type="EMBL" id="JAAMRR010001409">
    <property type="protein sequence ID" value="NGX98854.1"/>
    <property type="molecule type" value="Genomic_DNA"/>
</dbReference>
<evidence type="ECO:0000313" key="2">
    <source>
        <dbReference type="EMBL" id="NGX98854.1"/>
    </source>
</evidence>
<dbReference type="InterPro" id="IPR032710">
    <property type="entry name" value="NTF2-like_dom_sf"/>
</dbReference>
<comment type="caution">
    <text evidence="2">The sequence shown here is derived from an EMBL/GenBank/DDBJ whole genome shotgun (WGS) entry which is preliminary data.</text>
</comment>
<evidence type="ECO:0000313" key="3">
    <source>
        <dbReference type="Proteomes" id="UP000480266"/>
    </source>
</evidence>
<dbReference type="Proteomes" id="UP000480266">
    <property type="component" value="Unassembled WGS sequence"/>
</dbReference>
<dbReference type="Pfam" id="PF12680">
    <property type="entry name" value="SnoaL_2"/>
    <property type="match status" value="1"/>
</dbReference>
<dbReference type="InterPro" id="IPR037401">
    <property type="entry name" value="SnoaL-like"/>
</dbReference>